<keyword evidence="2" id="KW-1185">Reference proteome</keyword>
<name>A0ABU4AH35_9HYPH</name>
<reference evidence="1 2" key="1">
    <citation type="submission" date="2023-10" db="EMBL/GenBank/DDBJ databases">
        <authorList>
            <person name="Venkata Ramana C."/>
            <person name="Sasikala C."/>
            <person name="Dhurka M."/>
        </authorList>
    </citation>
    <scope>NUCLEOTIDE SEQUENCE [LARGE SCALE GENOMIC DNA]</scope>
    <source>
        <strain evidence="1 2">KCTC 32151</strain>
    </source>
</reference>
<dbReference type="Proteomes" id="UP001185659">
    <property type="component" value="Unassembled WGS sequence"/>
</dbReference>
<accession>A0ABU4AH35</accession>
<dbReference type="InterPro" id="IPR016181">
    <property type="entry name" value="Acyl_CoA_acyltransferase"/>
</dbReference>
<organism evidence="1 2">
    <name type="scientific">Nitratireductor aquimarinus</name>
    <dbReference type="NCBI Taxonomy" id="889300"/>
    <lineage>
        <taxon>Bacteria</taxon>
        <taxon>Pseudomonadati</taxon>
        <taxon>Pseudomonadota</taxon>
        <taxon>Alphaproteobacteria</taxon>
        <taxon>Hyphomicrobiales</taxon>
        <taxon>Phyllobacteriaceae</taxon>
        <taxon>Nitratireductor</taxon>
    </lineage>
</organism>
<dbReference type="SUPFAM" id="SSF55729">
    <property type="entry name" value="Acyl-CoA N-acyltransferases (Nat)"/>
    <property type="match status" value="1"/>
</dbReference>
<dbReference type="Gene3D" id="3.40.630.30">
    <property type="match status" value="1"/>
</dbReference>
<dbReference type="RefSeq" id="WP_245447666.1">
    <property type="nucleotide sequence ID" value="NZ_JAWLIP010000001.1"/>
</dbReference>
<dbReference type="EMBL" id="JAWLIP010000001">
    <property type="protein sequence ID" value="MDV6225563.1"/>
    <property type="molecule type" value="Genomic_DNA"/>
</dbReference>
<evidence type="ECO:0000313" key="2">
    <source>
        <dbReference type="Proteomes" id="UP001185659"/>
    </source>
</evidence>
<evidence type="ECO:0000313" key="1">
    <source>
        <dbReference type="EMBL" id="MDV6225563.1"/>
    </source>
</evidence>
<gene>
    <name evidence="1" type="ORF">R2G56_04615</name>
</gene>
<protein>
    <recommendedName>
        <fullName evidence="3">Acetyltransferase (GNAT) domain-containing protein</fullName>
    </recommendedName>
</protein>
<proteinExistence type="predicted"/>
<comment type="caution">
    <text evidence="1">The sequence shown here is derived from an EMBL/GenBank/DDBJ whole genome shotgun (WGS) entry which is preliminary data.</text>
</comment>
<sequence length="369" mass="40600">MSEIRPLERDDISAIAEMFQRILRKGHGPAPLGAREYLETLFLDPPYRDDDIQSLVHLREDGTVNGFMGVLPMPFVYQGKTLKSAIGGSFMVDGHEQDPYAGARLLRAFQSGPQDLSLTETANDVSTTMWRKLRGTVLPDYSLEWLRILRPAGFIAAMAASAFPPAAIAKPLARPFDALLRRRGAAPQWTHVSDAEFAGKTLATEDADAAETVSLFQQFVSAFALHPQWTENALQRMVHESQRKADYGAMVRRKVLSRGGKPVGLFLYYGDAGGIGRVIQILSLPGQEGPVIDAMLADATERGLVALRGRGQPTLINAMLGRRFAFIHASSSIVHAKDKTLLEPFIKGQAFFNGFAGESWTRLLGDRFD</sequence>
<evidence type="ECO:0008006" key="3">
    <source>
        <dbReference type="Google" id="ProtNLM"/>
    </source>
</evidence>